<dbReference type="InterPro" id="IPR029001">
    <property type="entry name" value="ITPase-like_fam"/>
</dbReference>
<comment type="subcellular location">
    <subcellularLocation>
        <location evidence="4">Cytoplasm</location>
    </subcellularLocation>
</comment>
<dbReference type="EC" id="3.6.1.9" evidence="4"/>
<sequence>MTAGIYLASASPRRAELLRQIGIPFEVIVTDAIETPRTDEPAADYVMRLAREKARQGAALAQRRGWPPRPVLGADTEVVLDGEILGKPLDRAHGVELLRRLSGRRHQVLTAISLLHQDEAQEAISDSWVTLAPLEQANIEHYWATGEPADKAGGYAIQGAAAAFIAHIEGSYSGIVGLPLFELTQLLRQVASSK</sequence>
<dbReference type="Pfam" id="PF02545">
    <property type="entry name" value="Maf"/>
    <property type="match status" value="1"/>
</dbReference>
<keyword evidence="2 4" id="KW-0378">Hydrolase</keyword>
<comment type="caution">
    <text evidence="5">The sequence shown here is derived from an EMBL/GenBank/DDBJ whole genome shotgun (WGS) entry which is preliminary data.</text>
</comment>
<dbReference type="NCBIfam" id="TIGR00172">
    <property type="entry name" value="maf"/>
    <property type="match status" value="1"/>
</dbReference>
<dbReference type="CDD" id="cd00555">
    <property type="entry name" value="Maf"/>
    <property type="match status" value="1"/>
</dbReference>
<accession>A0A1F6VDJ8</accession>
<evidence type="ECO:0000256" key="4">
    <source>
        <dbReference type="HAMAP-Rule" id="MF_00528"/>
    </source>
</evidence>
<comment type="catalytic activity">
    <reaction evidence="4">
        <text>dTTP + H2O = dTMP + diphosphate + H(+)</text>
        <dbReference type="Rhea" id="RHEA:28534"/>
        <dbReference type="ChEBI" id="CHEBI:15377"/>
        <dbReference type="ChEBI" id="CHEBI:15378"/>
        <dbReference type="ChEBI" id="CHEBI:33019"/>
        <dbReference type="ChEBI" id="CHEBI:37568"/>
        <dbReference type="ChEBI" id="CHEBI:63528"/>
        <dbReference type="EC" id="3.6.1.9"/>
    </reaction>
</comment>
<dbReference type="GO" id="GO:0036221">
    <property type="term" value="F:UTP diphosphatase activity"/>
    <property type="evidence" value="ECO:0007669"/>
    <property type="project" value="RHEA"/>
</dbReference>
<organism evidence="5 6">
    <name type="scientific">Candidatus Muproteobacteria bacterium RBG_16_60_9</name>
    <dbReference type="NCBI Taxonomy" id="1817755"/>
    <lineage>
        <taxon>Bacteria</taxon>
        <taxon>Pseudomonadati</taxon>
        <taxon>Pseudomonadota</taxon>
        <taxon>Candidatus Muproteobacteria</taxon>
    </lineage>
</organism>
<dbReference type="GO" id="GO:0009117">
    <property type="term" value="P:nucleotide metabolic process"/>
    <property type="evidence" value="ECO:0007669"/>
    <property type="project" value="UniProtKB-KW"/>
</dbReference>
<evidence type="ECO:0000256" key="3">
    <source>
        <dbReference type="ARBA" id="ARBA00023080"/>
    </source>
</evidence>
<feature type="site" description="Important for substrate specificity" evidence="4">
    <location>
        <position position="158"/>
    </location>
</feature>
<keyword evidence="4" id="KW-0963">Cytoplasm</keyword>
<comment type="catalytic activity">
    <reaction evidence="4">
        <text>UTP + H2O = UMP + diphosphate + H(+)</text>
        <dbReference type="Rhea" id="RHEA:29395"/>
        <dbReference type="ChEBI" id="CHEBI:15377"/>
        <dbReference type="ChEBI" id="CHEBI:15378"/>
        <dbReference type="ChEBI" id="CHEBI:33019"/>
        <dbReference type="ChEBI" id="CHEBI:46398"/>
        <dbReference type="ChEBI" id="CHEBI:57865"/>
        <dbReference type="EC" id="3.6.1.9"/>
    </reaction>
</comment>
<feature type="site" description="Important for substrate specificity" evidence="4">
    <location>
        <position position="76"/>
    </location>
</feature>
<dbReference type="Proteomes" id="UP000179076">
    <property type="component" value="Unassembled WGS sequence"/>
</dbReference>
<comment type="caution">
    <text evidence="4">Lacks conserved residue(s) required for the propagation of feature annotation.</text>
</comment>
<dbReference type="SUPFAM" id="SSF52972">
    <property type="entry name" value="ITPase-like"/>
    <property type="match status" value="1"/>
</dbReference>
<name>A0A1F6VDJ8_9PROT</name>
<dbReference type="HAMAP" id="MF_00528">
    <property type="entry name" value="Maf"/>
    <property type="match status" value="1"/>
</dbReference>
<dbReference type="AlphaFoldDB" id="A0A1F6VDJ8"/>
<comment type="cofactor">
    <cofactor evidence="1 4">
        <name>a divalent metal cation</name>
        <dbReference type="ChEBI" id="CHEBI:60240"/>
    </cofactor>
</comment>
<dbReference type="GO" id="GO:0005737">
    <property type="term" value="C:cytoplasm"/>
    <property type="evidence" value="ECO:0007669"/>
    <property type="project" value="UniProtKB-SubCell"/>
</dbReference>
<evidence type="ECO:0000313" key="6">
    <source>
        <dbReference type="Proteomes" id="UP000179076"/>
    </source>
</evidence>
<dbReference type="PANTHER" id="PTHR43213:SF5">
    <property type="entry name" value="BIFUNCTIONAL DTTP_UTP PYROPHOSPHATASE_METHYLTRANSFERASE PROTEIN-RELATED"/>
    <property type="match status" value="1"/>
</dbReference>
<proteinExistence type="inferred from homology"/>
<comment type="function">
    <text evidence="4">Nucleoside triphosphate pyrophosphatase that hydrolyzes dTTP and UTP. May have a dual role in cell division arrest and in preventing the incorporation of modified nucleotides into cellular nucleic acids.</text>
</comment>
<protein>
    <recommendedName>
        <fullName evidence="4">dTTP/UTP pyrophosphatase</fullName>
        <shortName evidence="4">dTTPase/UTPase</shortName>
        <ecNumber evidence="4">3.6.1.9</ecNumber>
    </recommendedName>
    <alternativeName>
        <fullName evidence="4">Nucleoside triphosphate pyrophosphatase</fullName>
    </alternativeName>
    <alternativeName>
        <fullName evidence="4">Nucleotide pyrophosphatase</fullName>
        <shortName evidence="4">Nucleotide PPase</shortName>
    </alternativeName>
</protein>
<keyword evidence="3 4" id="KW-0546">Nucleotide metabolism</keyword>
<feature type="site" description="Important for substrate specificity" evidence="4">
    <location>
        <position position="13"/>
    </location>
</feature>
<evidence type="ECO:0000256" key="2">
    <source>
        <dbReference type="ARBA" id="ARBA00022801"/>
    </source>
</evidence>
<reference evidence="5 6" key="1">
    <citation type="journal article" date="2016" name="Nat. Commun.">
        <title>Thousands of microbial genomes shed light on interconnected biogeochemical processes in an aquifer system.</title>
        <authorList>
            <person name="Anantharaman K."/>
            <person name="Brown C.T."/>
            <person name="Hug L.A."/>
            <person name="Sharon I."/>
            <person name="Castelle C.J."/>
            <person name="Probst A.J."/>
            <person name="Thomas B.C."/>
            <person name="Singh A."/>
            <person name="Wilkins M.J."/>
            <person name="Karaoz U."/>
            <person name="Brodie E.L."/>
            <person name="Williams K.H."/>
            <person name="Hubbard S.S."/>
            <person name="Banfield J.F."/>
        </authorList>
    </citation>
    <scope>NUCLEOTIDE SEQUENCE [LARGE SCALE GENOMIC DNA]</scope>
</reference>
<gene>
    <name evidence="5" type="ORF">A2W18_00695</name>
</gene>
<evidence type="ECO:0000256" key="1">
    <source>
        <dbReference type="ARBA" id="ARBA00001968"/>
    </source>
</evidence>
<comment type="similarity">
    <text evidence="4">Belongs to the Maf family. YhdE subfamily.</text>
</comment>
<dbReference type="Gene3D" id="3.90.950.10">
    <property type="match status" value="1"/>
</dbReference>
<dbReference type="PANTHER" id="PTHR43213">
    <property type="entry name" value="BIFUNCTIONAL DTTP/UTP PYROPHOSPHATASE/METHYLTRANSFERASE PROTEIN-RELATED"/>
    <property type="match status" value="1"/>
</dbReference>
<dbReference type="GO" id="GO:0036218">
    <property type="term" value="F:dTTP diphosphatase activity"/>
    <property type="evidence" value="ECO:0007669"/>
    <property type="project" value="RHEA"/>
</dbReference>
<dbReference type="EMBL" id="MFSP01000054">
    <property type="protein sequence ID" value="OGI67626.1"/>
    <property type="molecule type" value="Genomic_DNA"/>
</dbReference>
<dbReference type="PIRSF" id="PIRSF006305">
    <property type="entry name" value="Maf"/>
    <property type="match status" value="1"/>
</dbReference>
<dbReference type="InterPro" id="IPR003697">
    <property type="entry name" value="Maf-like"/>
</dbReference>
<evidence type="ECO:0000313" key="5">
    <source>
        <dbReference type="EMBL" id="OGI67626.1"/>
    </source>
</evidence>
<feature type="active site" description="Proton acceptor" evidence="4">
    <location>
        <position position="75"/>
    </location>
</feature>